<reference evidence="1 2" key="1">
    <citation type="journal article" date="2024" name="Commun. Biol.">
        <title>Comparative genomic analysis of thermophilic fungi reveals convergent evolutionary adaptations and gene losses.</title>
        <authorList>
            <person name="Steindorff A.S."/>
            <person name="Aguilar-Pontes M.V."/>
            <person name="Robinson A.J."/>
            <person name="Andreopoulos B."/>
            <person name="LaButti K."/>
            <person name="Kuo A."/>
            <person name="Mondo S."/>
            <person name="Riley R."/>
            <person name="Otillar R."/>
            <person name="Haridas S."/>
            <person name="Lipzen A."/>
            <person name="Grimwood J."/>
            <person name="Schmutz J."/>
            <person name="Clum A."/>
            <person name="Reid I.D."/>
            <person name="Moisan M.C."/>
            <person name="Butler G."/>
            <person name="Nguyen T.T.M."/>
            <person name="Dewar K."/>
            <person name="Conant G."/>
            <person name="Drula E."/>
            <person name="Henrissat B."/>
            <person name="Hansel C."/>
            <person name="Singer S."/>
            <person name="Hutchinson M.I."/>
            <person name="de Vries R.P."/>
            <person name="Natvig D.O."/>
            <person name="Powell A.J."/>
            <person name="Tsang A."/>
            <person name="Grigoriev I.V."/>
        </authorList>
    </citation>
    <scope>NUCLEOTIDE SEQUENCE [LARGE SCALE GENOMIC DNA]</scope>
    <source>
        <strain evidence="1 2">CBS 494.80</strain>
    </source>
</reference>
<keyword evidence="2" id="KW-1185">Reference proteome</keyword>
<name>A0ABR4BVK2_9HELO</name>
<dbReference type="Proteomes" id="UP001595075">
    <property type="component" value="Unassembled WGS sequence"/>
</dbReference>
<evidence type="ECO:0000313" key="1">
    <source>
        <dbReference type="EMBL" id="KAL2061663.1"/>
    </source>
</evidence>
<protein>
    <submittedName>
        <fullName evidence="1">Uncharacterized protein</fullName>
    </submittedName>
</protein>
<sequence>MSPNNKDGSEYGGLTPHYDDGFEYPSWDAKYKRPIVDGKVTNPFTGAIEIAGPMLMSGPPALDLLFINVKGTGPRHWSTVHASSGGTIGKAVCEVAEHVKQGFYKLMSLNATEFNLVVVWQSGMTSEEFGKVTRAMKKKLGTTGEIEPPYSMTAEKPVVVKESSG</sequence>
<comment type="caution">
    <text evidence="1">The sequence shown here is derived from an EMBL/GenBank/DDBJ whole genome shotgun (WGS) entry which is preliminary data.</text>
</comment>
<accession>A0ABR4BVK2</accession>
<proteinExistence type="predicted"/>
<evidence type="ECO:0000313" key="2">
    <source>
        <dbReference type="Proteomes" id="UP001595075"/>
    </source>
</evidence>
<organism evidence="1 2">
    <name type="scientific">Oculimacula yallundae</name>
    <dbReference type="NCBI Taxonomy" id="86028"/>
    <lineage>
        <taxon>Eukaryota</taxon>
        <taxon>Fungi</taxon>
        <taxon>Dikarya</taxon>
        <taxon>Ascomycota</taxon>
        <taxon>Pezizomycotina</taxon>
        <taxon>Leotiomycetes</taxon>
        <taxon>Helotiales</taxon>
        <taxon>Ploettnerulaceae</taxon>
        <taxon>Oculimacula</taxon>
    </lineage>
</organism>
<gene>
    <name evidence="1" type="ORF">VTL71DRAFT_7040</name>
</gene>
<dbReference type="EMBL" id="JAZHXI010000018">
    <property type="protein sequence ID" value="KAL2061663.1"/>
    <property type="molecule type" value="Genomic_DNA"/>
</dbReference>